<gene>
    <name evidence="4" type="ORF">ACJRO7_020815</name>
</gene>
<dbReference type="EMBL" id="JBJKBG010000005">
    <property type="protein sequence ID" value="KAL3739454.1"/>
    <property type="molecule type" value="Genomic_DNA"/>
</dbReference>
<evidence type="ECO:0000256" key="2">
    <source>
        <dbReference type="ARBA" id="ARBA00023043"/>
    </source>
</evidence>
<evidence type="ECO:0000313" key="5">
    <source>
        <dbReference type="Proteomes" id="UP001634007"/>
    </source>
</evidence>
<feature type="repeat" description="ANK" evidence="3">
    <location>
        <begin position="267"/>
        <end position="299"/>
    </location>
</feature>
<evidence type="ECO:0000256" key="1">
    <source>
        <dbReference type="ARBA" id="ARBA00022737"/>
    </source>
</evidence>
<dbReference type="Proteomes" id="UP001634007">
    <property type="component" value="Unassembled WGS sequence"/>
</dbReference>
<dbReference type="PANTHER" id="PTHR24186">
    <property type="entry name" value="PROTEIN PHOSPHATASE 1 REGULATORY SUBUNIT"/>
    <property type="match status" value="1"/>
</dbReference>
<keyword evidence="2 3" id="KW-0040">ANK repeat</keyword>
<protein>
    <submittedName>
        <fullName evidence="4">Uncharacterized protein</fullName>
    </submittedName>
</protein>
<reference evidence="4 5" key="1">
    <citation type="submission" date="2024-11" db="EMBL/GenBank/DDBJ databases">
        <title>Chromosome-level genome assembly of Eucalyptus globulus Labill. provides insights into its genome evolution.</title>
        <authorList>
            <person name="Li X."/>
        </authorList>
    </citation>
    <scope>NUCLEOTIDE SEQUENCE [LARGE SCALE GENOMIC DNA]</scope>
    <source>
        <strain evidence="4">CL2024</strain>
        <tissue evidence="4">Fresh tender leaves</tissue>
    </source>
</reference>
<evidence type="ECO:0000256" key="3">
    <source>
        <dbReference type="PROSITE-ProRule" id="PRU00023"/>
    </source>
</evidence>
<accession>A0ABD3KM91</accession>
<dbReference type="Pfam" id="PF00023">
    <property type="entry name" value="Ank"/>
    <property type="match status" value="1"/>
</dbReference>
<proteinExistence type="predicted"/>
<dbReference type="SMART" id="SM00248">
    <property type="entry name" value="ANK"/>
    <property type="match status" value="8"/>
</dbReference>
<dbReference type="Pfam" id="PF12796">
    <property type="entry name" value="Ank_2"/>
    <property type="match status" value="3"/>
</dbReference>
<sequence>MEHTVIINRSEIRATPEEKLEKLKTRNVSTPDDQQPSGDVDLNKFMDFNLYEAAKSGDANKFIKALEEVSVSKKLALSLIFNQVTPSGNSLLHVAASSEKEDVTKLILSHFPYLMTRKNCSEDTPLHVAAQNKKSAMQLLLEKDREITYQESLDQKIMYWKNKDGKSPLYLAAKTGCLEILRLLLEASAQDGAYAVKMEGMSLVLAALEEGKSDTLKAIIDQLPKLLHVRDEDGATPLHYAALVGNVEAVKLLLEKCHYLAFQTDKNGSYPIHIACQNGHVDTIRKLVEKWPDLAEMKNKKDQNVLHVAAEGGKIEAVEYILKNSAIEKLVNSKDVDGNTALHLASMHNHCPVLLSLTKRSNLNPKLLNNDNLTALDVAMEPESSNDPAVVQFWLQALFSVN</sequence>
<dbReference type="PANTHER" id="PTHR24186:SF46">
    <property type="entry name" value="PROTEIN ACCELERATED CELL DEATH 6-LIKE"/>
    <property type="match status" value="1"/>
</dbReference>
<evidence type="ECO:0000313" key="4">
    <source>
        <dbReference type="EMBL" id="KAL3739454.1"/>
    </source>
</evidence>
<feature type="repeat" description="ANK" evidence="3">
    <location>
        <begin position="164"/>
        <end position="190"/>
    </location>
</feature>
<dbReference type="PROSITE" id="PS50297">
    <property type="entry name" value="ANK_REP_REGION"/>
    <property type="match status" value="3"/>
</dbReference>
<name>A0ABD3KM91_EUCGL</name>
<dbReference type="InterPro" id="IPR036770">
    <property type="entry name" value="Ankyrin_rpt-contain_sf"/>
</dbReference>
<dbReference type="Gene3D" id="1.25.40.20">
    <property type="entry name" value="Ankyrin repeat-containing domain"/>
    <property type="match status" value="2"/>
</dbReference>
<organism evidence="4 5">
    <name type="scientific">Eucalyptus globulus</name>
    <name type="common">Tasmanian blue gum</name>
    <dbReference type="NCBI Taxonomy" id="34317"/>
    <lineage>
        <taxon>Eukaryota</taxon>
        <taxon>Viridiplantae</taxon>
        <taxon>Streptophyta</taxon>
        <taxon>Embryophyta</taxon>
        <taxon>Tracheophyta</taxon>
        <taxon>Spermatophyta</taxon>
        <taxon>Magnoliopsida</taxon>
        <taxon>eudicotyledons</taxon>
        <taxon>Gunneridae</taxon>
        <taxon>Pentapetalae</taxon>
        <taxon>rosids</taxon>
        <taxon>malvids</taxon>
        <taxon>Myrtales</taxon>
        <taxon>Myrtaceae</taxon>
        <taxon>Myrtoideae</taxon>
        <taxon>Eucalypteae</taxon>
        <taxon>Eucalyptus</taxon>
    </lineage>
</organism>
<dbReference type="PROSITE" id="PS50088">
    <property type="entry name" value="ANK_REPEAT"/>
    <property type="match status" value="3"/>
</dbReference>
<dbReference type="SUPFAM" id="SSF48403">
    <property type="entry name" value="Ankyrin repeat"/>
    <property type="match status" value="2"/>
</dbReference>
<keyword evidence="1" id="KW-0677">Repeat</keyword>
<keyword evidence="5" id="KW-1185">Reference proteome</keyword>
<comment type="caution">
    <text evidence="4">The sequence shown here is derived from an EMBL/GenBank/DDBJ whole genome shotgun (WGS) entry which is preliminary data.</text>
</comment>
<dbReference type="InterPro" id="IPR002110">
    <property type="entry name" value="Ankyrin_rpt"/>
</dbReference>
<dbReference type="AlphaFoldDB" id="A0ABD3KM91"/>
<feature type="repeat" description="ANK" evidence="3">
    <location>
        <begin position="233"/>
        <end position="256"/>
    </location>
</feature>